<reference evidence="2 3" key="1">
    <citation type="submission" date="2019-06" db="EMBL/GenBank/DDBJ databases">
        <title>Discovery of a novel chromosome fission-fusion reversal in muntjac.</title>
        <authorList>
            <person name="Mudd A.B."/>
            <person name="Bredeson J.V."/>
            <person name="Baum R."/>
            <person name="Hockemeyer D."/>
            <person name="Rokhsar D.S."/>
        </authorList>
    </citation>
    <scope>NUCLEOTIDE SEQUENCE [LARGE SCALE GENOMIC DNA]</scope>
    <source>
        <strain evidence="2">UCam_UCB_Mr</strain>
        <tissue evidence="2">Fibroblast cell line</tissue>
    </source>
</reference>
<evidence type="ECO:0000313" key="2">
    <source>
        <dbReference type="EMBL" id="KAB0353948.1"/>
    </source>
</evidence>
<dbReference type="Proteomes" id="UP000326062">
    <property type="component" value="Unassembled WGS sequence"/>
</dbReference>
<proteinExistence type="predicted"/>
<feature type="region of interest" description="Disordered" evidence="1">
    <location>
        <begin position="29"/>
        <end position="58"/>
    </location>
</feature>
<evidence type="ECO:0000313" key="3">
    <source>
        <dbReference type="Proteomes" id="UP000326062"/>
    </source>
</evidence>
<evidence type="ECO:0008006" key="4">
    <source>
        <dbReference type="Google" id="ProtNLM"/>
    </source>
</evidence>
<accession>A0A5N3VXL9</accession>
<protein>
    <recommendedName>
        <fullName evidence="4">cAMP-regulated phosphoprotein 19</fullName>
    </recommendedName>
</protein>
<keyword evidence="3" id="KW-1185">Reference proteome</keyword>
<organism evidence="2 3">
    <name type="scientific">Muntiacus reevesi</name>
    <name type="common">Reeves' muntjac</name>
    <name type="synonym">Cervus reevesi</name>
    <dbReference type="NCBI Taxonomy" id="9886"/>
    <lineage>
        <taxon>Eukaryota</taxon>
        <taxon>Metazoa</taxon>
        <taxon>Chordata</taxon>
        <taxon>Craniata</taxon>
        <taxon>Vertebrata</taxon>
        <taxon>Euteleostomi</taxon>
        <taxon>Mammalia</taxon>
        <taxon>Eutheria</taxon>
        <taxon>Laurasiatheria</taxon>
        <taxon>Artiodactyla</taxon>
        <taxon>Ruminantia</taxon>
        <taxon>Pecora</taxon>
        <taxon>Cervidae</taxon>
        <taxon>Muntiacinae</taxon>
        <taxon>Muntiacus</taxon>
    </lineage>
</organism>
<dbReference type="EMBL" id="VCEB01000151">
    <property type="protein sequence ID" value="KAB0353948.1"/>
    <property type="molecule type" value="Genomic_DNA"/>
</dbReference>
<dbReference type="AlphaFoldDB" id="A0A5N3VXL9"/>
<name>A0A5N3VXL9_MUNRE</name>
<comment type="caution">
    <text evidence="2">The sequence shown here is derived from an EMBL/GenBank/DDBJ whole genome shotgun (WGS) entry which is preliminary data.</text>
</comment>
<evidence type="ECO:0000256" key="1">
    <source>
        <dbReference type="SAM" id="MobiDB-lite"/>
    </source>
</evidence>
<sequence>MEEQKKMEDKVTRQKYFDSGNYSMAKAKMKDKQFPTTATDKTEVIGDHIPTPYTLPQW</sequence>
<gene>
    <name evidence="2" type="ORF">FD755_023358</name>
</gene>